<dbReference type="PROSITE" id="PS50222">
    <property type="entry name" value="EF_HAND_2"/>
    <property type="match status" value="3"/>
</dbReference>
<evidence type="ECO:0000256" key="1">
    <source>
        <dbReference type="ARBA" id="ARBA00006049"/>
    </source>
</evidence>
<keyword evidence="4" id="KW-0677">Repeat</keyword>
<dbReference type="InterPro" id="IPR028846">
    <property type="entry name" value="Recoverin"/>
</dbReference>
<dbReference type="Proteomes" id="UP000663865">
    <property type="component" value="Unassembled WGS sequence"/>
</dbReference>
<dbReference type="InterPro" id="IPR002048">
    <property type="entry name" value="EF_hand_dom"/>
</dbReference>
<dbReference type="PROSITE" id="PS00018">
    <property type="entry name" value="EF_HAND_1"/>
    <property type="match status" value="2"/>
</dbReference>
<evidence type="ECO:0000256" key="5">
    <source>
        <dbReference type="ARBA" id="ARBA00022837"/>
    </source>
</evidence>
<dbReference type="Pfam" id="PF13499">
    <property type="entry name" value="EF-hand_7"/>
    <property type="match status" value="1"/>
</dbReference>
<comment type="similarity">
    <text evidence="1">Belongs to the recoverin family.</text>
</comment>
<keyword evidence="2" id="KW-0519">Myristate</keyword>
<dbReference type="EMBL" id="CAJNYV010005576">
    <property type="protein sequence ID" value="CAF3754556.1"/>
    <property type="molecule type" value="Genomic_DNA"/>
</dbReference>
<accession>A0A818YI28</accession>
<keyword evidence="6" id="KW-0449">Lipoprotein</keyword>
<feature type="region of interest" description="Disordered" evidence="7">
    <location>
        <begin position="1"/>
        <end position="21"/>
    </location>
</feature>
<protein>
    <recommendedName>
        <fullName evidence="8">EF-hand domain-containing protein</fullName>
    </recommendedName>
</protein>
<proteinExistence type="inferred from homology"/>
<dbReference type="PANTHER" id="PTHR23055:SF178">
    <property type="entry name" value="NEUROCALCIN HOMOLOG"/>
    <property type="match status" value="1"/>
</dbReference>
<dbReference type="SUPFAM" id="SSF47473">
    <property type="entry name" value="EF-hand"/>
    <property type="match status" value="1"/>
</dbReference>
<evidence type="ECO:0000259" key="8">
    <source>
        <dbReference type="PROSITE" id="PS50222"/>
    </source>
</evidence>
<dbReference type="InterPro" id="IPR018247">
    <property type="entry name" value="EF_Hand_1_Ca_BS"/>
</dbReference>
<keyword evidence="3" id="KW-0479">Metal-binding</keyword>
<dbReference type="CDD" id="cd00051">
    <property type="entry name" value="EFh"/>
    <property type="match status" value="1"/>
</dbReference>
<evidence type="ECO:0000313" key="9">
    <source>
        <dbReference type="EMBL" id="CAF3754556.1"/>
    </source>
</evidence>
<dbReference type="SMART" id="SM00054">
    <property type="entry name" value="EFh"/>
    <property type="match status" value="3"/>
</dbReference>
<evidence type="ECO:0000256" key="6">
    <source>
        <dbReference type="ARBA" id="ARBA00023288"/>
    </source>
</evidence>
<gene>
    <name evidence="9" type="ORF">KIK155_LOCUS29905</name>
    <name evidence="10" type="ORF">TOA249_LOCUS11816</name>
</gene>
<feature type="compositionally biased region" description="Basic and acidic residues" evidence="7">
    <location>
        <begin position="294"/>
        <end position="308"/>
    </location>
</feature>
<evidence type="ECO:0000256" key="3">
    <source>
        <dbReference type="ARBA" id="ARBA00022723"/>
    </source>
</evidence>
<evidence type="ECO:0000256" key="7">
    <source>
        <dbReference type="SAM" id="MobiDB-lite"/>
    </source>
</evidence>
<feature type="domain" description="EF-hand" evidence="8">
    <location>
        <begin position="162"/>
        <end position="197"/>
    </location>
</feature>
<reference evidence="9" key="1">
    <citation type="submission" date="2021-02" db="EMBL/GenBank/DDBJ databases">
        <authorList>
            <person name="Nowell W R."/>
        </authorList>
    </citation>
    <scope>NUCLEOTIDE SEQUENCE</scope>
</reference>
<comment type="caution">
    <text evidence="9">The sequence shown here is derived from an EMBL/GenBank/DDBJ whole genome shotgun (WGS) entry which is preliminary data.</text>
</comment>
<feature type="compositionally biased region" description="Acidic residues" evidence="7">
    <location>
        <begin position="263"/>
        <end position="275"/>
    </location>
</feature>
<dbReference type="PRINTS" id="PR00450">
    <property type="entry name" value="RECOVERIN"/>
</dbReference>
<dbReference type="GO" id="GO:0005509">
    <property type="term" value="F:calcium ion binding"/>
    <property type="evidence" value="ECO:0007669"/>
    <property type="project" value="InterPro"/>
</dbReference>
<dbReference type="PANTHER" id="PTHR23055">
    <property type="entry name" value="CALCIUM BINDING PROTEINS"/>
    <property type="match status" value="1"/>
</dbReference>
<dbReference type="AlphaFoldDB" id="A0A818YI28"/>
<feature type="domain" description="EF-hand" evidence="8">
    <location>
        <begin position="106"/>
        <end position="141"/>
    </location>
</feature>
<feature type="compositionally biased region" description="Basic and acidic residues" evidence="7">
    <location>
        <begin position="252"/>
        <end position="262"/>
    </location>
</feature>
<evidence type="ECO:0000256" key="4">
    <source>
        <dbReference type="ARBA" id="ARBA00022737"/>
    </source>
</evidence>
<feature type="compositionally biased region" description="Polar residues" evidence="7">
    <location>
        <begin position="344"/>
        <end position="359"/>
    </location>
</feature>
<feature type="compositionally biased region" description="Basic and acidic residues" evidence="7">
    <location>
        <begin position="360"/>
        <end position="388"/>
    </location>
</feature>
<feature type="domain" description="EF-hand" evidence="8">
    <location>
        <begin position="70"/>
        <end position="105"/>
    </location>
</feature>
<feature type="region of interest" description="Disordered" evidence="7">
    <location>
        <begin position="344"/>
        <end position="418"/>
    </location>
</feature>
<keyword evidence="5" id="KW-0106">Calcium</keyword>
<dbReference type="Gene3D" id="1.10.238.10">
    <property type="entry name" value="EF-hand"/>
    <property type="match status" value="1"/>
</dbReference>
<evidence type="ECO:0000313" key="10">
    <source>
        <dbReference type="EMBL" id="CAF4618913.1"/>
    </source>
</evidence>
<dbReference type="EMBL" id="CAJOBS010000653">
    <property type="protein sequence ID" value="CAF4618913.1"/>
    <property type="molecule type" value="Genomic_DNA"/>
</dbReference>
<name>A0A818YI28_9BILA</name>
<feature type="region of interest" description="Disordered" evidence="7">
    <location>
        <begin position="217"/>
        <end position="326"/>
    </location>
</feature>
<sequence length="418" mass="48962">MGSKPSRQNSTNSEPLDQGTINELCQDTGFSEDELKEWHRNFYKDCPDGRLTLKQFEQEYAKIMGKPTQKTADYVRHMFNVYDEDRNQFIDFKEFVMALSAASTVNRLRLIETLFHVFDLDNDGKITKEEIGKMLHTLIDVTSSNNKNHNHANERDRTKQISLQQRIDEAFDELNANDDDHITKDEFIDWYMKSGLLSDVQSEEINITGPAEIEKIGKKSRKQIKRSINTKSVKEQDETRNPGLHSIRHMSRMTERRVPSKYDDDDNDDDDDDDYNNNNNNNPTTVSSKHHYHHQYDDDNRIDDEPKLNRRSLHSTTSGDDAEVHVSRENERWQHLFNSVLGQIRTQRSKDQPATTNETDNYKSWKREGEERLKVEYFKHKSNKRENSSDESTTNPKLHVPRTSDRRSPSPDIVTIRL</sequence>
<evidence type="ECO:0000256" key="2">
    <source>
        <dbReference type="ARBA" id="ARBA00022707"/>
    </source>
</evidence>
<evidence type="ECO:0000313" key="11">
    <source>
        <dbReference type="Proteomes" id="UP000663865"/>
    </source>
</evidence>
<organism evidence="9 11">
    <name type="scientific">Rotaria socialis</name>
    <dbReference type="NCBI Taxonomy" id="392032"/>
    <lineage>
        <taxon>Eukaryota</taxon>
        <taxon>Metazoa</taxon>
        <taxon>Spiralia</taxon>
        <taxon>Gnathifera</taxon>
        <taxon>Rotifera</taxon>
        <taxon>Eurotatoria</taxon>
        <taxon>Bdelloidea</taxon>
        <taxon>Philodinida</taxon>
        <taxon>Philodinidae</taxon>
        <taxon>Rotaria</taxon>
    </lineage>
</organism>
<dbReference type="Proteomes" id="UP000663838">
    <property type="component" value="Unassembled WGS sequence"/>
</dbReference>
<dbReference type="InterPro" id="IPR011992">
    <property type="entry name" value="EF-hand-dom_pair"/>
</dbReference>